<dbReference type="Pfam" id="PF25917">
    <property type="entry name" value="BSH_RND"/>
    <property type="match status" value="1"/>
</dbReference>
<dbReference type="SUPFAM" id="SSF111369">
    <property type="entry name" value="HlyD-like secretion proteins"/>
    <property type="match status" value="1"/>
</dbReference>
<keyword evidence="7" id="KW-1185">Reference proteome</keyword>
<feature type="domain" description="Multidrug resistance protein MdtA-like barrel-sandwich hybrid" evidence="4">
    <location>
        <begin position="33"/>
        <end position="173"/>
    </location>
</feature>
<dbReference type="Gene3D" id="2.40.50.100">
    <property type="match status" value="1"/>
</dbReference>
<dbReference type="AlphaFoldDB" id="A0A1Q9GME6"/>
<evidence type="ECO:0000259" key="5">
    <source>
        <dbReference type="Pfam" id="PF25954"/>
    </source>
</evidence>
<reference evidence="6 7" key="1">
    <citation type="submission" date="2016-09" db="EMBL/GenBank/DDBJ databases">
        <title>Photobacterium proteolyticum sp. nov. a protease producing bacterium isolated from ocean sediments of Laizhou Bay.</title>
        <authorList>
            <person name="Li Y."/>
        </authorList>
    </citation>
    <scope>NUCLEOTIDE SEQUENCE [LARGE SCALE GENOMIC DNA]</scope>
    <source>
        <strain evidence="6 7">13-12</strain>
    </source>
</reference>
<evidence type="ECO:0000256" key="1">
    <source>
        <dbReference type="ARBA" id="ARBA00009477"/>
    </source>
</evidence>
<dbReference type="Proteomes" id="UP000186905">
    <property type="component" value="Unassembled WGS sequence"/>
</dbReference>
<evidence type="ECO:0000313" key="6">
    <source>
        <dbReference type="EMBL" id="OLQ75735.1"/>
    </source>
</evidence>
<dbReference type="EMBL" id="MJIL01000071">
    <property type="protein sequence ID" value="OLQ75735.1"/>
    <property type="molecule type" value="Genomic_DNA"/>
</dbReference>
<feature type="domain" description="Multidrug resistance protein MdtA-like alpha-helical hairpin" evidence="3">
    <location>
        <begin position="75"/>
        <end position="141"/>
    </location>
</feature>
<dbReference type="RefSeq" id="WP_075764285.1">
    <property type="nucleotide sequence ID" value="NZ_MJIL01000071.1"/>
</dbReference>
<dbReference type="InterPro" id="IPR058624">
    <property type="entry name" value="MdtA-like_HH"/>
</dbReference>
<dbReference type="NCBIfam" id="TIGR01730">
    <property type="entry name" value="RND_mfp"/>
    <property type="match status" value="1"/>
</dbReference>
<dbReference type="Pfam" id="PF25876">
    <property type="entry name" value="HH_MFP_RND"/>
    <property type="match status" value="1"/>
</dbReference>
<keyword evidence="2" id="KW-0732">Signal</keyword>
<evidence type="ECO:0000259" key="3">
    <source>
        <dbReference type="Pfam" id="PF25876"/>
    </source>
</evidence>
<name>A0A1Q9GME6_9GAMM</name>
<comment type="caution">
    <text evidence="6">The sequence shown here is derived from an EMBL/GenBank/DDBJ whole genome shotgun (WGS) entry which is preliminary data.</text>
</comment>
<feature type="domain" description="CusB-like beta-barrel" evidence="5">
    <location>
        <begin position="185"/>
        <end position="252"/>
    </location>
</feature>
<dbReference type="Gene3D" id="1.10.287.470">
    <property type="entry name" value="Helix hairpin bin"/>
    <property type="match status" value="1"/>
</dbReference>
<dbReference type="InterPro" id="IPR058625">
    <property type="entry name" value="MdtA-like_BSH"/>
</dbReference>
<feature type="signal peptide" evidence="2">
    <location>
        <begin position="1"/>
        <end position="21"/>
    </location>
</feature>
<dbReference type="Gene3D" id="2.40.30.170">
    <property type="match status" value="1"/>
</dbReference>
<organism evidence="6 7">
    <name type="scientific">Photobacterium proteolyticum</name>
    <dbReference type="NCBI Taxonomy" id="1903952"/>
    <lineage>
        <taxon>Bacteria</taxon>
        <taxon>Pseudomonadati</taxon>
        <taxon>Pseudomonadota</taxon>
        <taxon>Gammaproteobacteria</taxon>
        <taxon>Vibrionales</taxon>
        <taxon>Vibrionaceae</taxon>
        <taxon>Photobacterium</taxon>
    </lineage>
</organism>
<dbReference type="InterPro" id="IPR058792">
    <property type="entry name" value="Beta-barrel_RND_2"/>
</dbReference>
<dbReference type="InterPro" id="IPR006143">
    <property type="entry name" value="RND_pump_MFP"/>
</dbReference>
<evidence type="ECO:0000259" key="4">
    <source>
        <dbReference type="Pfam" id="PF25917"/>
    </source>
</evidence>
<dbReference type="Pfam" id="PF25954">
    <property type="entry name" value="Beta-barrel_RND_2"/>
    <property type="match status" value="1"/>
</dbReference>
<protein>
    <submittedName>
        <fullName evidence="6">Efflux transporter periplasmic adaptor subunit</fullName>
    </submittedName>
</protein>
<dbReference type="PANTHER" id="PTHR30469">
    <property type="entry name" value="MULTIDRUG RESISTANCE PROTEIN MDTA"/>
    <property type="match status" value="1"/>
</dbReference>
<dbReference type="GO" id="GO:1990281">
    <property type="term" value="C:efflux pump complex"/>
    <property type="evidence" value="ECO:0007669"/>
    <property type="project" value="TreeGrafter"/>
</dbReference>
<accession>A0A1Q9GME6</accession>
<gene>
    <name evidence="6" type="ORF">BIT28_13505</name>
</gene>
<dbReference type="OrthoDB" id="9791520at2"/>
<evidence type="ECO:0000313" key="7">
    <source>
        <dbReference type="Proteomes" id="UP000186905"/>
    </source>
</evidence>
<dbReference type="PANTHER" id="PTHR30469:SF33">
    <property type="entry name" value="SLR1207 PROTEIN"/>
    <property type="match status" value="1"/>
</dbReference>
<dbReference type="STRING" id="1903952.BIT28_13505"/>
<feature type="chain" id="PRO_5012503181" evidence="2">
    <location>
        <begin position="22"/>
        <end position="263"/>
    </location>
</feature>
<evidence type="ECO:0000256" key="2">
    <source>
        <dbReference type="SAM" id="SignalP"/>
    </source>
</evidence>
<dbReference type="GO" id="GO:0015562">
    <property type="term" value="F:efflux transmembrane transporter activity"/>
    <property type="evidence" value="ECO:0007669"/>
    <property type="project" value="TreeGrafter"/>
</dbReference>
<sequence length="263" mass="28791">MKKSLIATGLTVALLSTPVFAVDLIGHTKSKNMINVVSEISGMVEMSEFETGSLVSQGSVLAEIKAQDFELEVSKQKANLALVRADLSIKQSLYNRYRELRNKNSLSQNELDIAVADFEAAKAAVALAQIELKKALLDLASTRISADMDGYIINRSVEDGAWVSQGDLLYQVVNIDVLNVRLLASEYDIGKLRVGQEVEVWAEANPELKVRSSIKRIGVEIDPVTFAYPVEVEINNPNHLFKPGMSIHASTTPANLTASNNQF</sequence>
<proteinExistence type="inferred from homology"/>
<comment type="similarity">
    <text evidence="1">Belongs to the membrane fusion protein (MFP) (TC 8.A.1) family.</text>
</comment>